<evidence type="ECO:0000256" key="4">
    <source>
        <dbReference type="ARBA" id="ARBA00022989"/>
    </source>
</evidence>
<feature type="transmembrane region" description="Helical" evidence="7">
    <location>
        <begin position="449"/>
        <end position="474"/>
    </location>
</feature>
<sequence>MTARETVTARALATARALVTARAPVAARETVGSWRVALRLARRSAVRHRVRSALIVLLLMVPVFAGSVLTLVWAATYASPEREASWVMGRADLVLQGDGLTQAVAALPAGSRTVPRLDGDTIVRTATGGYESQRYDAVDVSDPVLAGAYVIRAGRAPRGGGEVAVSRSLAAAEGVRVGDRMSAGMPGRALTVVGLVDSAQRLGQRLLIVPTGYPLSPGARRSLLVDLPPSVAHWEPPEVNGLGYQARPVPTGSERAVRTAGVSLVVGFAAAEMGLLVGAAFAVGATRQRRELAMVGAVGASRRQLARVVLANGVLLGACAGILGTGSGLLAFWSSRGLVERIVDHPLAGAGVHAGARVDVGTETGAGVPVARLAGILALAVLLGLAAAWGPARSVARRPIRAGLASREVAAARGSRRWLLFGVVSVGAGVGIAAYASGPTVDDVRVATVGAGLVLFGLAAVAPAAVGATGRVAAVLPLAGRLALRHAARHRLRTAAAVAAVTAGVAGSVALTLYYSAGSDLTASRPVARVGQVVLPEVAAAALAPDELRGLARQLPTRSVVPVDTAAATARLTPATLAAAAPDRPPPDRPATVAIGGATLIRAVTGREPGQSIVDTIGGGGAVVFYPEFVDRGTVVLSTPDGKTLTVPAVLAPVPDSYGDLPGVVISAPTAARLGLPVRAGGVVFDTVRPPTRAELAAATTTVLGAQLRAVQLRAGPRAPTTPVVPLVGVDPERHRATDPVVYLLAIVSGLVTLASGGVAVGLATAEMRDDLSTLAAVGAGPRLRRGTAAAQAGLIVGTGAVLGLAGGIVPAAGLVAFRPDLTWHLPWWPLAATVLGAPVLAVLVTGALTHSKVVLVRRLV</sequence>
<keyword evidence="2" id="KW-1003">Cell membrane</keyword>
<evidence type="ECO:0000256" key="3">
    <source>
        <dbReference type="ARBA" id="ARBA00022692"/>
    </source>
</evidence>
<dbReference type="Proteomes" id="UP000642748">
    <property type="component" value="Unassembled WGS sequence"/>
</dbReference>
<dbReference type="AlphaFoldDB" id="A0A8J3QP03"/>
<accession>A0A8J3QP03</accession>
<evidence type="ECO:0000256" key="2">
    <source>
        <dbReference type="ARBA" id="ARBA00022475"/>
    </source>
</evidence>
<keyword evidence="3 7" id="KW-0812">Transmembrane</keyword>
<feature type="transmembrane region" description="Helical" evidence="7">
    <location>
        <begin position="828"/>
        <end position="849"/>
    </location>
</feature>
<dbReference type="GO" id="GO:0022857">
    <property type="term" value="F:transmembrane transporter activity"/>
    <property type="evidence" value="ECO:0007669"/>
    <property type="project" value="TreeGrafter"/>
</dbReference>
<dbReference type="EMBL" id="BONZ01000027">
    <property type="protein sequence ID" value="GIH14730.1"/>
    <property type="molecule type" value="Genomic_DNA"/>
</dbReference>
<dbReference type="GO" id="GO:0005886">
    <property type="term" value="C:plasma membrane"/>
    <property type="evidence" value="ECO:0007669"/>
    <property type="project" value="UniProtKB-SubCell"/>
</dbReference>
<evidence type="ECO:0000313" key="10">
    <source>
        <dbReference type="Proteomes" id="UP000642748"/>
    </source>
</evidence>
<keyword evidence="10" id="KW-1185">Reference proteome</keyword>
<feature type="transmembrane region" description="Helical" evidence="7">
    <location>
        <begin position="793"/>
        <end position="816"/>
    </location>
</feature>
<gene>
    <name evidence="9" type="ORF">Raf01_29020</name>
</gene>
<evidence type="ECO:0000256" key="7">
    <source>
        <dbReference type="SAM" id="Phobius"/>
    </source>
</evidence>
<feature type="domain" description="ABC3 transporter permease C-terminal" evidence="8">
    <location>
        <begin position="744"/>
        <end position="848"/>
    </location>
</feature>
<keyword evidence="4 7" id="KW-1133">Transmembrane helix</keyword>
<proteinExistence type="inferred from homology"/>
<dbReference type="InterPro" id="IPR003838">
    <property type="entry name" value="ABC3_permease_C"/>
</dbReference>
<dbReference type="Pfam" id="PF02687">
    <property type="entry name" value="FtsX"/>
    <property type="match status" value="2"/>
</dbReference>
<organism evidence="9 10">
    <name type="scientific">Rugosimonospora africana</name>
    <dbReference type="NCBI Taxonomy" id="556532"/>
    <lineage>
        <taxon>Bacteria</taxon>
        <taxon>Bacillati</taxon>
        <taxon>Actinomycetota</taxon>
        <taxon>Actinomycetes</taxon>
        <taxon>Micromonosporales</taxon>
        <taxon>Micromonosporaceae</taxon>
        <taxon>Rugosimonospora</taxon>
    </lineage>
</organism>
<evidence type="ECO:0000313" key="9">
    <source>
        <dbReference type="EMBL" id="GIH14730.1"/>
    </source>
</evidence>
<evidence type="ECO:0000256" key="5">
    <source>
        <dbReference type="ARBA" id="ARBA00023136"/>
    </source>
</evidence>
<protein>
    <recommendedName>
        <fullName evidence="8">ABC3 transporter permease C-terminal domain-containing protein</fullName>
    </recommendedName>
</protein>
<dbReference type="PANTHER" id="PTHR30572">
    <property type="entry name" value="MEMBRANE COMPONENT OF TRANSPORTER-RELATED"/>
    <property type="match status" value="1"/>
</dbReference>
<reference evidence="9" key="1">
    <citation type="submission" date="2021-01" db="EMBL/GenBank/DDBJ databases">
        <title>Whole genome shotgun sequence of Rugosimonospora africana NBRC 104875.</title>
        <authorList>
            <person name="Komaki H."/>
            <person name="Tamura T."/>
        </authorList>
    </citation>
    <scope>NUCLEOTIDE SEQUENCE</scope>
    <source>
        <strain evidence="9">NBRC 104875</strain>
    </source>
</reference>
<keyword evidence="5 7" id="KW-0472">Membrane</keyword>
<dbReference type="RefSeq" id="WP_203918363.1">
    <property type="nucleotide sequence ID" value="NZ_BONZ01000027.1"/>
</dbReference>
<evidence type="ECO:0000256" key="6">
    <source>
        <dbReference type="ARBA" id="ARBA00038076"/>
    </source>
</evidence>
<evidence type="ECO:0000256" key="1">
    <source>
        <dbReference type="ARBA" id="ARBA00004651"/>
    </source>
</evidence>
<feature type="transmembrane region" description="Helical" evidence="7">
    <location>
        <begin position="260"/>
        <end position="284"/>
    </location>
</feature>
<comment type="subcellular location">
    <subcellularLocation>
        <location evidence="1">Cell membrane</location>
        <topology evidence="1">Multi-pass membrane protein</topology>
    </subcellularLocation>
</comment>
<feature type="transmembrane region" description="Helical" evidence="7">
    <location>
        <begin position="417"/>
        <end position="437"/>
    </location>
</feature>
<feature type="transmembrane region" description="Helical" evidence="7">
    <location>
        <begin position="741"/>
        <end position="764"/>
    </location>
</feature>
<feature type="domain" description="ABC3 transporter permease C-terminal" evidence="8">
    <location>
        <begin position="266"/>
        <end position="399"/>
    </location>
</feature>
<evidence type="ECO:0000259" key="8">
    <source>
        <dbReference type="Pfam" id="PF02687"/>
    </source>
</evidence>
<feature type="transmembrane region" description="Helical" evidence="7">
    <location>
        <begin position="495"/>
        <end position="515"/>
    </location>
</feature>
<dbReference type="PANTHER" id="PTHR30572:SF4">
    <property type="entry name" value="ABC TRANSPORTER PERMEASE YTRF"/>
    <property type="match status" value="1"/>
</dbReference>
<comment type="similarity">
    <text evidence="6">Belongs to the ABC-4 integral membrane protein family.</text>
</comment>
<comment type="caution">
    <text evidence="9">The sequence shown here is derived from an EMBL/GenBank/DDBJ whole genome shotgun (WGS) entry which is preliminary data.</text>
</comment>
<dbReference type="InterPro" id="IPR050250">
    <property type="entry name" value="Macrolide_Exporter_MacB"/>
</dbReference>
<feature type="transmembrane region" description="Helical" evidence="7">
    <location>
        <begin position="305"/>
        <end position="333"/>
    </location>
</feature>
<name>A0A8J3QP03_9ACTN</name>
<feature type="transmembrane region" description="Helical" evidence="7">
    <location>
        <begin position="52"/>
        <end position="75"/>
    </location>
</feature>
<feature type="transmembrane region" description="Helical" evidence="7">
    <location>
        <begin position="373"/>
        <end position="396"/>
    </location>
</feature>